<evidence type="ECO:0000313" key="3">
    <source>
        <dbReference type="Proteomes" id="UP000197138"/>
    </source>
</evidence>
<dbReference type="AlphaFoldDB" id="A0A218WC79"/>
<protein>
    <submittedName>
        <fullName evidence="2">Uncharacterized protein</fullName>
    </submittedName>
</protein>
<proteinExistence type="predicted"/>
<comment type="caution">
    <text evidence="2">The sequence shown here is derived from an EMBL/GenBank/DDBJ whole genome shotgun (WGS) entry which is preliminary data.</text>
</comment>
<reference evidence="3" key="1">
    <citation type="journal article" date="2017" name="Plant J.">
        <title>The pomegranate (Punica granatum L.) genome and the genomics of punicalagin biosynthesis.</title>
        <authorList>
            <person name="Qin G."/>
            <person name="Xu C."/>
            <person name="Ming R."/>
            <person name="Tang H."/>
            <person name="Guyot R."/>
            <person name="Kramer E.M."/>
            <person name="Hu Y."/>
            <person name="Yi X."/>
            <person name="Qi Y."/>
            <person name="Xu X."/>
            <person name="Gao Z."/>
            <person name="Pan H."/>
            <person name="Jian J."/>
            <person name="Tian Y."/>
            <person name="Yue Z."/>
            <person name="Xu Y."/>
        </authorList>
    </citation>
    <scope>NUCLEOTIDE SEQUENCE [LARGE SCALE GENOMIC DNA]</scope>
    <source>
        <strain evidence="3">cv. Dabenzi</strain>
    </source>
</reference>
<feature type="signal peptide" evidence="1">
    <location>
        <begin position="1"/>
        <end position="22"/>
    </location>
</feature>
<evidence type="ECO:0000313" key="2">
    <source>
        <dbReference type="EMBL" id="OWM70415.1"/>
    </source>
</evidence>
<accession>A0A218WC79</accession>
<organism evidence="2 3">
    <name type="scientific">Punica granatum</name>
    <name type="common">Pomegranate</name>
    <dbReference type="NCBI Taxonomy" id="22663"/>
    <lineage>
        <taxon>Eukaryota</taxon>
        <taxon>Viridiplantae</taxon>
        <taxon>Streptophyta</taxon>
        <taxon>Embryophyta</taxon>
        <taxon>Tracheophyta</taxon>
        <taxon>Spermatophyta</taxon>
        <taxon>Magnoliopsida</taxon>
        <taxon>eudicotyledons</taxon>
        <taxon>Gunneridae</taxon>
        <taxon>Pentapetalae</taxon>
        <taxon>rosids</taxon>
        <taxon>malvids</taxon>
        <taxon>Myrtales</taxon>
        <taxon>Lythraceae</taxon>
        <taxon>Punica</taxon>
    </lineage>
</organism>
<sequence>MVLIPLKALFLSMIIFDPMLDAFQHTPMDEKGFLLEIIYSYEIFEGQRAEDIEMKNNLSSMVAYELMNNQLS</sequence>
<keyword evidence="1" id="KW-0732">Signal</keyword>
<feature type="chain" id="PRO_5012736204" evidence="1">
    <location>
        <begin position="23"/>
        <end position="72"/>
    </location>
</feature>
<evidence type="ECO:0000256" key="1">
    <source>
        <dbReference type="SAM" id="SignalP"/>
    </source>
</evidence>
<name>A0A218WC79_PUNGR</name>
<dbReference type="EMBL" id="MTKT01004622">
    <property type="protein sequence ID" value="OWM70415.1"/>
    <property type="molecule type" value="Genomic_DNA"/>
</dbReference>
<dbReference type="Proteomes" id="UP000197138">
    <property type="component" value="Unassembled WGS sequence"/>
</dbReference>
<gene>
    <name evidence="2" type="ORF">CDL15_Pgr008704</name>
</gene>